<sequence length="128" mass="12969">MTLVGALLGLAACGPSGGEDNESANSAATSLPSGFPQAELSARGAECVVYLGLSIQANVTPAGRDAPIMQQAADQWQAAMRIDGHMSDVEVEQLIASSVNPLSSTSAAQRDGASAWCVDNAPEPDPEG</sequence>
<evidence type="ECO:0000256" key="1">
    <source>
        <dbReference type="SAM" id="MobiDB-lite"/>
    </source>
</evidence>
<dbReference type="AlphaFoldDB" id="A0A1B1AGS3"/>
<keyword evidence="3" id="KW-1185">Reference proteome</keyword>
<proteinExistence type="predicted"/>
<evidence type="ECO:0000313" key="3">
    <source>
        <dbReference type="Proteomes" id="UP000092498"/>
    </source>
</evidence>
<feature type="region of interest" description="Disordered" evidence="1">
    <location>
        <begin position="15"/>
        <end position="35"/>
    </location>
</feature>
<name>A0A1B1AGS3_9PROT</name>
<protein>
    <submittedName>
        <fullName evidence="2">Uncharacterized protein</fullName>
    </submittedName>
</protein>
<reference evidence="2 3" key="1">
    <citation type="submission" date="2015-11" db="EMBL/GenBank/DDBJ databases">
        <title>Whole-Genome Sequence of Candidatus Oderbacter manganicum from the National Park Lower Oder Valley, Germany.</title>
        <authorList>
            <person name="Braun B."/>
            <person name="Liere K."/>
            <person name="Szewzyk U."/>
        </authorList>
    </citation>
    <scope>NUCLEOTIDE SEQUENCE [LARGE SCALE GENOMIC DNA]</scope>
    <source>
        <strain evidence="2 3">OTSz_A_272</strain>
    </source>
</reference>
<dbReference type="InParanoid" id="A0A1B1AGS3"/>
<evidence type="ECO:0000313" key="2">
    <source>
        <dbReference type="EMBL" id="ANP45769.1"/>
    </source>
</evidence>
<feature type="region of interest" description="Disordered" evidence="1">
    <location>
        <begin position="102"/>
        <end position="128"/>
    </location>
</feature>
<dbReference type="Proteomes" id="UP000092498">
    <property type="component" value="Chromosome"/>
</dbReference>
<organism evidence="2 3">
    <name type="scientific">Candidatus Viadribacter manganicus</name>
    <dbReference type="NCBI Taxonomy" id="1759059"/>
    <lineage>
        <taxon>Bacteria</taxon>
        <taxon>Pseudomonadati</taxon>
        <taxon>Pseudomonadota</taxon>
        <taxon>Alphaproteobacteria</taxon>
        <taxon>Hyphomonadales</taxon>
        <taxon>Hyphomonadaceae</taxon>
        <taxon>Candidatus Viadribacter</taxon>
    </lineage>
</organism>
<dbReference type="KEGG" id="cbot:ATE48_07465"/>
<dbReference type="STRING" id="1759059.ATE48_07465"/>
<gene>
    <name evidence="2" type="ORF">ATE48_07465</name>
</gene>
<feature type="compositionally biased region" description="Polar residues" evidence="1">
    <location>
        <begin position="23"/>
        <end position="32"/>
    </location>
</feature>
<dbReference type="EMBL" id="CP013244">
    <property type="protein sequence ID" value="ANP45769.1"/>
    <property type="molecule type" value="Genomic_DNA"/>
</dbReference>
<accession>A0A1B1AGS3</accession>